<reference evidence="2 3" key="1">
    <citation type="journal article" date="2023" name="IMA Fungus">
        <title>Comparative genomic study of the Penicillium genus elucidates a diverse pangenome and 15 lateral gene transfer events.</title>
        <authorList>
            <person name="Petersen C."/>
            <person name="Sorensen T."/>
            <person name="Nielsen M.R."/>
            <person name="Sondergaard T.E."/>
            <person name="Sorensen J.L."/>
            <person name="Fitzpatrick D.A."/>
            <person name="Frisvad J.C."/>
            <person name="Nielsen K.L."/>
        </authorList>
    </citation>
    <scope>NUCLEOTIDE SEQUENCE [LARGE SCALE GENOMIC DNA]</scope>
    <source>
        <strain evidence="2 3">IBT 35679</strain>
    </source>
</reference>
<comment type="caution">
    <text evidence="2">The sequence shown here is derived from an EMBL/GenBank/DDBJ whole genome shotgun (WGS) entry which is preliminary data.</text>
</comment>
<evidence type="ECO:0000256" key="1">
    <source>
        <dbReference type="SAM" id="MobiDB-lite"/>
    </source>
</evidence>
<feature type="compositionally biased region" description="Basic and acidic residues" evidence="1">
    <location>
        <begin position="136"/>
        <end position="148"/>
    </location>
</feature>
<dbReference type="SUPFAM" id="SSF81383">
    <property type="entry name" value="F-box domain"/>
    <property type="match status" value="1"/>
</dbReference>
<sequence length="348" mass="39901">MQEQEQPQTKVFSTPELLEIILLHLDTRTLLVSAQLVCQTWTVLIQSSPAIQRALFFRPFTPKPKKGKWHAKSIWNSVLSSPLKRDTKLDQGSINEHECSYTRPIYNPLLVQAFRPFFPSVHEYPLIHDNEEKVIETEHEGKKQERNDPFSFKPLDMLSSPQKKSAYMRKEASWRKMLLRQPPVCGGVTIFKMYHAMGGDSYKCYKAPKIEHRKNLRMGHLFTSLTQNSDINFGRFGQTHVYWSAYVPPYEPGDSYPPEDGSFKPKVIEAFSKAIEKSEVVVYSSEVIQCCDVKGEEKVLTEEENAREEIAEAEVEGLKGQNPWNLGCGLSYSKVKVEKNTSLDSRHG</sequence>
<gene>
    <name evidence="2" type="ORF">N7494_002195</name>
</gene>
<dbReference type="Gene3D" id="1.20.1280.50">
    <property type="match status" value="1"/>
</dbReference>
<protein>
    <recommendedName>
        <fullName evidence="4">F-box domain-containing protein</fullName>
    </recommendedName>
</protein>
<dbReference type="EMBL" id="JAQIZZ010000002">
    <property type="protein sequence ID" value="KAJ5552817.1"/>
    <property type="molecule type" value="Genomic_DNA"/>
</dbReference>
<evidence type="ECO:0000313" key="2">
    <source>
        <dbReference type="EMBL" id="KAJ5552817.1"/>
    </source>
</evidence>
<evidence type="ECO:0008006" key="4">
    <source>
        <dbReference type="Google" id="ProtNLM"/>
    </source>
</evidence>
<dbReference type="InterPro" id="IPR036047">
    <property type="entry name" value="F-box-like_dom_sf"/>
</dbReference>
<keyword evidence="3" id="KW-1185">Reference proteome</keyword>
<dbReference type="AlphaFoldDB" id="A0AAD6D375"/>
<dbReference type="Proteomes" id="UP001220324">
    <property type="component" value="Unassembled WGS sequence"/>
</dbReference>
<feature type="region of interest" description="Disordered" evidence="1">
    <location>
        <begin position="136"/>
        <end position="163"/>
    </location>
</feature>
<name>A0AAD6D375_9EURO</name>
<evidence type="ECO:0000313" key="3">
    <source>
        <dbReference type="Proteomes" id="UP001220324"/>
    </source>
</evidence>
<organism evidence="2 3">
    <name type="scientific">Penicillium frequentans</name>
    <dbReference type="NCBI Taxonomy" id="3151616"/>
    <lineage>
        <taxon>Eukaryota</taxon>
        <taxon>Fungi</taxon>
        <taxon>Dikarya</taxon>
        <taxon>Ascomycota</taxon>
        <taxon>Pezizomycotina</taxon>
        <taxon>Eurotiomycetes</taxon>
        <taxon>Eurotiomycetidae</taxon>
        <taxon>Eurotiales</taxon>
        <taxon>Aspergillaceae</taxon>
        <taxon>Penicillium</taxon>
    </lineage>
</organism>
<proteinExistence type="predicted"/>
<accession>A0AAD6D375</accession>